<proteinExistence type="predicted"/>
<accession>A0ACA9RZ67</accession>
<protein>
    <submittedName>
        <fullName evidence="1">36886_t:CDS:1</fullName>
    </submittedName>
</protein>
<keyword evidence="2" id="KW-1185">Reference proteome</keyword>
<reference evidence="1" key="1">
    <citation type="submission" date="2021-06" db="EMBL/GenBank/DDBJ databases">
        <authorList>
            <person name="Kallberg Y."/>
            <person name="Tangrot J."/>
            <person name="Rosling A."/>
        </authorList>
    </citation>
    <scope>NUCLEOTIDE SEQUENCE</scope>
    <source>
        <strain evidence="1">MA461A</strain>
    </source>
</reference>
<name>A0ACA9RZ67_9GLOM</name>
<gene>
    <name evidence="1" type="ORF">RPERSI_LOCUS24558</name>
</gene>
<evidence type="ECO:0000313" key="1">
    <source>
        <dbReference type="EMBL" id="CAG8816891.1"/>
    </source>
</evidence>
<sequence>HGEHNDDFGNEINLCIAVEKSFSVYNNLLEDDRQNLSENSLKILNM</sequence>
<evidence type="ECO:0000313" key="2">
    <source>
        <dbReference type="Proteomes" id="UP000789920"/>
    </source>
</evidence>
<feature type="non-terminal residue" evidence="1">
    <location>
        <position position="1"/>
    </location>
</feature>
<feature type="non-terminal residue" evidence="1">
    <location>
        <position position="46"/>
    </location>
</feature>
<dbReference type="EMBL" id="CAJVQC010079135">
    <property type="protein sequence ID" value="CAG8816891.1"/>
    <property type="molecule type" value="Genomic_DNA"/>
</dbReference>
<organism evidence="1 2">
    <name type="scientific">Racocetra persica</name>
    <dbReference type="NCBI Taxonomy" id="160502"/>
    <lineage>
        <taxon>Eukaryota</taxon>
        <taxon>Fungi</taxon>
        <taxon>Fungi incertae sedis</taxon>
        <taxon>Mucoromycota</taxon>
        <taxon>Glomeromycotina</taxon>
        <taxon>Glomeromycetes</taxon>
        <taxon>Diversisporales</taxon>
        <taxon>Gigasporaceae</taxon>
        <taxon>Racocetra</taxon>
    </lineage>
</organism>
<comment type="caution">
    <text evidence="1">The sequence shown here is derived from an EMBL/GenBank/DDBJ whole genome shotgun (WGS) entry which is preliminary data.</text>
</comment>
<dbReference type="Proteomes" id="UP000789920">
    <property type="component" value="Unassembled WGS sequence"/>
</dbReference>